<dbReference type="InterPro" id="IPR001461">
    <property type="entry name" value="Aspartic_peptidase_A1"/>
</dbReference>
<dbReference type="PANTHER" id="PTHR47966:SF51">
    <property type="entry name" value="BETA-SITE APP-CLEAVING ENZYME, ISOFORM A-RELATED"/>
    <property type="match status" value="1"/>
</dbReference>
<dbReference type="GO" id="GO:0006508">
    <property type="term" value="P:proteolysis"/>
    <property type="evidence" value="ECO:0007669"/>
    <property type="project" value="UniProtKB-KW"/>
</dbReference>
<comment type="caution">
    <text evidence="5">The sequence shown here is derived from an EMBL/GenBank/DDBJ whole genome shotgun (WGS) entry which is preliminary data.</text>
</comment>
<dbReference type="STRING" id="86259.A0A4Z1PA39"/>
<dbReference type="SUPFAM" id="SSF50630">
    <property type="entry name" value="Acid proteases"/>
    <property type="match status" value="1"/>
</dbReference>
<dbReference type="Pfam" id="PF00026">
    <property type="entry name" value="Asp"/>
    <property type="match status" value="1"/>
</dbReference>
<dbReference type="GO" id="GO:0000324">
    <property type="term" value="C:fungal-type vacuole"/>
    <property type="evidence" value="ECO:0007669"/>
    <property type="project" value="TreeGrafter"/>
</dbReference>
<dbReference type="Proteomes" id="UP000298493">
    <property type="component" value="Unassembled WGS sequence"/>
</dbReference>
<dbReference type="OrthoDB" id="4074350at2759"/>
<comment type="similarity">
    <text evidence="1">Belongs to the peptidase A1 family.</text>
</comment>
<evidence type="ECO:0000313" key="6">
    <source>
        <dbReference type="Proteomes" id="UP000298493"/>
    </source>
</evidence>
<dbReference type="InterPro" id="IPR021109">
    <property type="entry name" value="Peptidase_aspartic_dom_sf"/>
</dbReference>
<keyword evidence="5" id="KW-0645">Protease</keyword>
<keyword evidence="6" id="KW-1185">Reference proteome</keyword>
<reference evidence="5 6" key="1">
    <citation type="submission" date="2019-04" db="EMBL/GenBank/DDBJ databases">
        <title>High contiguity whole genome sequence and gene annotation resource for two Venturia nashicola isolates.</title>
        <authorList>
            <person name="Prokchorchik M."/>
            <person name="Won K."/>
            <person name="Lee Y."/>
            <person name="Choi E.D."/>
            <person name="Segonzac C."/>
            <person name="Sohn K.H."/>
        </authorList>
    </citation>
    <scope>NUCLEOTIDE SEQUENCE [LARGE SCALE GENOMIC DNA]</scope>
    <source>
        <strain evidence="5 6">PRI2</strain>
    </source>
</reference>
<gene>
    <name evidence="5" type="ORF">E6O75_ATG06230</name>
</gene>
<dbReference type="EMBL" id="SNSC02000013">
    <property type="protein sequence ID" value="TID19109.1"/>
    <property type="molecule type" value="Genomic_DNA"/>
</dbReference>
<sequence length="591" mass="63328">MSPHLSKRARTVPAPLVVRSSQSFEGGDGDWSTFNLAVGTPPQSFHVLPSTKGSETWVPVPEGCTTTDPPNCPSIRGVQPFNGNSPSGFLINQSTTWEEQGLYAIQLDTALNYKANGHYGKDVLALNGGNGSSGGVSLPKQMVAGIAAKDYLLGILGLGIQPTSFSSSSTPVKTFMDQLKDNRLIPSLSYGYTAGASYQQKGVLGSLILGGYDSSRFKPDATPHSFSFGASDANPLKVGVQSIVADNTLVGTTSLSLNAGHLTVVDSTVPHIWLPRAVCDRMEAAFGLIYDSQSDLYTLNNTMHAQLQALNPSITFKIGDTAYDNGNGTNIRLPYGAFDLKVGWPTYSEDVNYFPIRRANNETQYTLGRTLLQEAYIVVDYERRNFSLYQTTFSSPLPPSRIVTIQPKNALSSPSSGISTGAIAGIVVAGVILAILAIAASIWFLRKRREKNRPPELDGNGNSLSIGHHDRKIGHKAESGLAEMDAEGQHQILELGQHQILELGPPMVDRKERPHNFATELPQPAEPTVYYEMDADSSVGGGEKSSHGQPSPLINRNLMPDNGSQPPSAVSPPSSTCGQNLGSNMQSGGRR</sequence>
<dbReference type="CDD" id="cd05471">
    <property type="entry name" value="pepsin_like"/>
    <property type="match status" value="1"/>
</dbReference>
<dbReference type="PROSITE" id="PS51767">
    <property type="entry name" value="PEPTIDASE_A1"/>
    <property type="match status" value="1"/>
</dbReference>
<dbReference type="PRINTS" id="PR00792">
    <property type="entry name" value="PEPSIN"/>
</dbReference>
<feature type="compositionally biased region" description="Low complexity" evidence="2">
    <location>
        <begin position="564"/>
        <end position="575"/>
    </location>
</feature>
<dbReference type="Gene3D" id="2.40.70.10">
    <property type="entry name" value="Acid Proteases"/>
    <property type="match status" value="2"/>
</dbReference>
<keyword evidence="5" id="KW-0378">Hydrolase</keyword>
<organism evidence="5 6">
    <name type="scientific">Venturia nashicola</name>
    <dbReference type="NCBI Taxonomy" id="86259"/>
    <lineage>
        <taxon>Eukaryota</taxon>
        <taxon>Fungi</taxon>
        <taxon>Dikarya</taxon>
        <taxon>Ascomycota</taxon>
        <taxon>Pezizomycotina</taxon>
        <taxon>Dothideomycetes</taxon>
        <taxon>Pleosporomycetidae</taxon>
        <taxon>Venturiales</taxon>
        <taxon>Venturiaceae</taxon>
        <taxon>Venturia</taxon>
    </lineage>
</organism>
<feature type="transmembrane region" description="Helical" evidence="3">
    <location>
        <begin position="422"/>
        <end position="445"/>
    </location>
</feature>
<keyword evidence="3" id="KW-1133">Transmembrane helix</keyword>
<feature type="compositionally biased region" description="Polar residues" evidence="2">
    <location>
        <begin position="576"/>
        <end position="591"/>
    </location>
</feature>
<keyword evidence="3" id="KW-0812">Transmembrane</keyword>
<evidence type="ECO:0000259" key="4">
    <source>
        <dbReference type="PROSITE" id="PS51767"/>
    </source>
</evidence>
<dbReference type="InterPro" id="IPR033121">
    <property type="entry name" value="PEPTIDASE_A1"/>
</dbReference>
<evidence type="ECO:0000313" key="5">
    <source>
        <dbReference type="EMBL" id="TID19109.1"/>
    </source>
</evidence>
<feature type="domain" description="Peptidase A1" evidence="4">
    <location>
        <begin position="32"/>
        <end position="389"/>
    </location>
</feature>
<protein>
    <submittedName>
        <fullName evidence="5">Acid protease</fullName>
    </submittedName>
</protein>
<accession>A0A4Z1PA39</accession>
<dbReference type="CDD" id="cd12087">
    <property type="entry name" value="TM_EGFR-like"/>
    <property type="match status" value="1"/>
</dbReference>
<proteinExistence type="inferred from homology"/>
<dbReference type="InterPro" id="IPR034164">
    <property type="entry name" value="Pepsin-like_dom"/>
</dbReference>
<evidence type="ECO:0000256" key="1">
    <source>
        <dbReference type="ARBA" id="ARBA00007447"/>
    </source>
</evidence>
<name>A0A4Z1PA39_9PEZI</name>
<feature type="region of interest" description="Disordered" evidence="2">
    <location>
        <begin position="535"/>
        <end position="591"/>
    </location>
</feature>
<evidence type="ECO:0000256" key="3">
    <source>
        <dbReference type="SAM" id="Phobius"/>
    </source>
</evidence>
<dbReference type="GO" id="GO:0004190">
    <property type="term" value="F:aspartic-type endopeptidase activity"/>
    <property type="evidence" value="ECO:0007669"/>
    <property type="project" value="InterPro"/>
</dbReference>
<keyword evidence="3" id="KW-0472">Membrane</keyword>
<dbReference type="AlphaFoldDB" id="A0A4Z1PA39"/>
<evidence type="ECO:0000256" key="2">
    <source>
        <dbReference type="SAM" id="MobiDB-lite"/>
    </source>
</evidence>
<dbReference type="PANTHER" id="PTHR47966">
    <property type="entry name" value="BETA-SITE APP-CLEAVING ENZYME, ISOFORM A-RELATED"/>
    <property type="match status" value="1"/>
</dbReference>